<gene>
    <name evidence="3" type="ORF">K227x_44920</name>
</gene>
<reference evidence="3 4" key="1">
    <citation type="submission" date="2019-02" db="EMBL/GenBank/DDBJ databases">
        <title>Deep-cultivation of Planctomycetes and their phenomic and genomic characterization uncovers novel biology.</title>
        <authorList>
            <person name="Wiegand S."/>
            <person name="Jogler M."/>
            <person name="Boedeker C."/>
            <person name="Pinto D."/>
            <person name="Vollmers J."/>
            <person name="Rivas-Marin E."/>
            <person name="Kohn T."/>
            <person name="Peeters S.H."/>
            <person name="Heuer A."/>
            <person name="Rast P."/>
            <person name="Oberbeckmann S."/>
            <person name="Bunk B."/>
            <person name="Jeske O."/>
            <person name="Meyerdierks A."/>
            <person name="Storesund J.E."/>
            <person name="Kallscheuer N."/>
            <person name="Luecker S."/>
            <person name="Lage O.M."/>
            <person name="Pohl T."/>
            <person name="Merkel B.J."/>
            <person name="Hornburger P."/>
            <person name="Mueller R.-W."/>
            <person name="Bruemmer F."/>
            <person name="Labrenz M."/>
            <person name="Spormann A.M."/>
            <person name="Op den Camp H."/>
            <person name="Overmann J."/>
            <person name="Amann R."/>
            <person name="Jetten M.S.M."/>
            <person name="Mascher T."/>
            <person name="Medema M.H."/>
            <person name="Devos D.P."/>
            <person name="Kaster A.-K."/>
            <person name="Ovreas L."/>
            <person name="Rohde M."/>
            <person name="Galperin M.Y."/>
            <person name="Jogler C."/>
        </authorList>
    </citation>
    <scope>NUCLEOTIDE SEQUENCE [LARGE SCALE GENOMIC DNA]</scope>
    <source>
        <strain evidence="3 4">K22_7</strain>
    </source>
</reference>
<evidence type="ECO:0000256" key="1">
    <source>
        <dbReference type="SAM" id="MobiDB-lite"/>
    </source>
</evidence>
<dbReference type="OrthoDB" id="151099at2"/>
<dbReference type="AlphaFoldDB" id="A0A517NG28"/>
<feature type="domain" description="FHA" evidence="2">
    <location>
        <begin position="32"/>
        <end position="81"/>
    </location>
</feature>
<dbReference type="Gene3D" id="2.60.200.20">
    <property type="match status" value="1"/>
</dbReference>
<name>A0A517NG28_9BACT</name>
<dbReference type="CDD" id="cd00060">
    <property type="entry name" value="FHA"/>
    <property type="match status" value="1"/>
</dbReference>
<evidence type="ECO:0000313" key="3">
    <source>
        <dbReference type="EMBL" id="QDT06085.1"/>
    </source>
</evidence>
<dbReference type="InterPro" id="IPR000253">
    <property type="entry name" value="FHA_dom"/>
</dbReference>
<organism evidence="3 4">
    <name type="scientific">Rubripirellula lacrimiformis</name>
    <dbReference type="NCBI Taxonomy" id="1930273"/>
    <lineage>
        <taxon>Bacteria</taxon>
        <taxon>Pseudomonadati</taxon>
        <taxon>Planctomycetota</taxon>
        <taxon>Planctomycetia</taxon>
        <taxon>Pirellulales</taxon>
        <taxon>Pirellulaceae</taxon>
        <taxon>Rubripirellula</taxon>
    </lineage>
</organism>
<protein>
    <submittedName>
        <fullName evidence="3">FHA domain protein</fullName>
    </submittedName>
</protein>
<evidence type="ECO:0000259" key="2">
    <source>
        <dbReference type="PROSITE" id="PS50006"/>
    </source>
</evidence>
<feature type="region of interest" description="Disordered" evidence="1">
    <location>
        <begin position="131"/>
        <end position="152"/>
    </location>
</feature>
<feature type="compositionally biased region" description="Basic and acidic residues" evidence="1">
    <location>
        <begin position="134"/>
        <end position="152"/>
    </location>
</feature>
<dbReference type="Proteomes" id="UP000318538">
    <property type="component" value="Chromosome"/>
</dbReference>
<proteinExistence type="predicted"/>
<dbReference type="InterPro" id="IPR008984">
    <property type="entry name" value="SMAD_FHA_dom_sf"/>
</dbReference>
<dbReference type="EMBL" id="CP036525">
    <property type="protein sequence ID" value="QDT06085.1"/>
    <property type="molecule type" value="Genomic_DNA"/>
</dbReference>
<dbReference type="Pfam" id="PF00498">
    <property type="entry name" value="FHA"/>
    <property type="match status" value="1"/>
</dbReference>
<dbReference type="KEGG" id="rlc:K227x_44920"/>
<dbReference type="PROSITE" id="PS50006">
    <property type="entry name" value="FHA_DOMAIN"/>
    <property type="match status" value="1"/>
</dbReference>
<sequence length="152" mass="17267">MPTEELHDYAGPFGQLTPIGGGDPIPLIKDRLLIGRRGESDIQLKFPNVSTQHCRMTLENGYWFVRDLNSRNGIKVDDRSVVRKRLDPNCKLSIARHHYIVEYEPQKLGAFGPPPADDDYMDELMKSSLMDRAGLSRRDGTNKPKSNRESLD</sequence>
<dbReference type="SMART" id="SM00240">
    <property type="entry name" value="FHA"/>
    <property type="match status" value="1"/>
</dbReference>
<accession>A0A517NG28</accession>
<dbReference type="RefSeq" id="WP_145172532.1">
    <property type="nucleotide sequence ID" value="NZ_CP036525.1"/>
</dbReference>
<dbReference type="SUPFAM" id="SSF49879">
    <property type="entry name" value="SMAD/FHA domain"/>
    <property type="match status" value="1"/>
</dbReference>
<evidence type="ECO:0000313" key="4">
    <source>
        <dbReference type="Proteomes" id="UP000318538"/>
    </source>
</evidence>
<keyword evidence="4" id="KW-1185">Reference proteome</keyword>